<keyword evidence="2" id="KW-0902">Two-component regulatory system</keyword>
<evidence type="ECO:0000256" key="2">
    <source>
        <dbReference type="ARBA" id="ARBA00023012"/>
    </source>
</evidence>
<dbReference type="Pfam" id="PF00072">
    <property type="entry name" value="Response_reg"/>
    <property type="match status" value="1"/>
</dbReference>
<proteinExistence type="predicted"/>
<dbReference type="GeneID" id="68573564"/>
<dbReference type="PANTHER" id="PTHR48111">
    <property type="entry name" value="REGULATOR OF RPOS"/>
    <property type="match status" value="1"/>
</dbReference>
<keyword evidence="1 6" id="KW-0597">Phosphoprotein</keyword>
<dbReference type="GO" id="GO:0006355">
    <property type="term" value="P:regulation of DNA-templated transcription"/>
    <property type="evidence" value="ECO:0007669"/>
    <property type="project" value="TreeGrafter"/>
</dbReference>
<dbReference type="RefSeq" id="WP_227260437.1">
    <property type="nucleotide sequence ID" value="NZ_BAAADU010000002.1"/>
</dbReference>
<dbReference type="Pfam" id="PF08663">
    <property type="entry name" value="HalX"/>
    <property type="match status" value="1"/>
</dbReference>
<dbReference type="Proteomes" id="UP001500194">
    <property type="component" value="Unassembled WGS sequence"/>
</dbReference>
<dbReference type="GO" id="GO:0005829">
    <property type="term" value="C:cytosol"/>
    <property type="evidence" value="ECO:0007669"/>
    <property type="project" value="TreeGrafter"/>
</dbReference>
<dbReference type="InterPro" id="IPR011006">
    <property type="entry name" value="CheY-like_superfamily"/>
</dbReference>
<keyword evidence="4" id="KW-0238">DNA-binding</keyword>
<dbReference type="SUPFAM" id="SSF52172">
    <property type="entry name" value="CheY-like"/>
    <property type="match status" value="1"/>
</dbReference>
<organism evidence="8 9">
    <name type="scientific">Salarchaeum japonicum</name>
    <dbReference type="NCBI Taxonomy" id="555573"/>
    <lineage>
        <taxon>Archaea</taxon>
        <taxon>Methanobacteriati</taxon>
        <taxon>Methanobacteriota</taxon>
        <taxon>Stenosarchaea group</taxon>
        <taxon>Halobacteria</taxon>
        <taxon>Halobacteriales</taxon>
        <taxon>Halobacteriaceae</taxon>
    </lineage>
</organism>
<keyword evidence="5" id="KW-0804">Transcription</keyword>
<evidence type="ECO:0000256" key="1">
    <source>
        <dbReference type="ARBA" id="ARBA00022553"/>
    </source>
</evidence>
<keyword evidence="3" id="KW-0805">Transcription regulation</keyword>
<evidence type="ECO:0000256" key="5">
    <source>
        <dbReference type="ARBA" id="ARBA00023163"/>
    </source>
</evidence>
<name>A0AAV3T2C2_9EURY</name>
<dbReference type="CDD" id="cd17574">
    <property type="entry name" value="REC_OmpR"/>
    <property type="match status" value="1"/>
</dbReference>
<evidence type="ECO:0000259" key="7">
    <source>
        <dbReference type="PROSITE" id="PS50110"/>
    </source>
</evidence>
<sequence>MPPERPSSDDAEGTPTVLAVDDDTDLADTYAIWLDQEYDVQTAYGGEEALSELDEDVDVVLLDRRMPGMSGGEVLDRIREAGYDCRVAMLTAVEPDADIVEMGFDDYLTKPVTREELVEAVNDLYTRLTLDDTLQELYATTSKIAVLESELPPEEQQTSDALSRLHEHANALESQTQARMDDLDDAEEAFREADF</sequence>
<dbReference type="InterPro" id="IPR013971">
    <property type="entry name" value="HalX_domain"/>
</dbReference>
<accession>A0AAV3T2C2</accession>
<feature type="domain" description="Response regulatory" evidence="7">
    <location>
        <begin position="16"/>
        <end position="125"/>
    </location>
</feature>
<dbReference type="PROSITE" id="PS50110">
    <property type="entry name" value="RESPONSE_REGULATORY"/>
    <property type="match status" value="1"/>
</dbReference>
<gene>
    <name evidence="8" type="ORF">GCM10009019_17580</name>
</gene>
<reference evidence="8 9" key="1">
    <citation type="journal article" date="2019" name="Int. J. Syst. Evol. Microbiol.">
        <title>The Global Catalogue of Microorganisms (GCM) 10K type strain sequencing project: providing services to taxonomists for standard genome sequencing and annotation.</title>
        <authorList>
            <consortium name="The Broad Institute Genomics Platform"/>
            <consortium name="The Broad Institute Genome Sequencing Center for Infectious Disease"/>
            <person name="Wu L."/>
            <person name="Ma J."/>
        </authorList>
    </citation>
    <scope>NUCLEOTIDE SEQUENCE [LARGE SCALE GENOMIC DNA]</scope>
    <source>
        <strain evidence="8 9">JCM 16327</strain>
    </source>
</reference>
<dbReference type="SMART" id="SM00448">
    <property type="entry name" value="REC"/>
    <property type="match status" value="1"/>
</dbReference>
<dbReference type="GO" id="GO:0000156">
    <property type="term" value="F:phosphorelay response regulator activity"/>
    <property type="evidence" value="ECO:0007669"/>
    <property type="project" value="TreeGrafter"/>
</dbReference>
<evidence type="ECO:0000256" key="4">
    <source>
        <dbReference type="ARBA" id="ARBA00023125"/>
    </source>
</evidence>
<dbReference type="Gene3D" id="3.40.50.2300">
    <property type="match status" value="1"/>
</dbReference>
<feature type="modified residue" description="4-aspartylphosphate" evidence="6">
    <location>
        <position position="63"/>
    </location>
</feature>
<evidence type="ECO:0000313" key="9">
    <source>
        <dbReference type="Proteomes" id="UP001500194"/>
    </source>
</evidence>
<evidence type="ECO:0000256" key="3">
    <source>
        <dbReference type="ARBA" id="ARBA00023015"/>
    </source>
</evidence>
<dbReference type="InterPro" id="IPR039420">
    <property type="entry name" value="WalR-like"/>
</dbReference>
<comment type="caution">
    <text evidence="8">The sequence shown here is derived from an EMBL/GenBank/DDBJ whole genome shotgun (WGS) entry which is preliminary data.</text>
</comment>
<dbReference type="GO" id="GO:0000976">
    <property type="term" value="F:transcription cis-regulatory region binding"/>
    <property type="evidence" value="ECO:0007669"/>
    <property type="project" value="TreeGrafter"/>
</dbReference>
<dbReference type="GO" id="GO:0032993">
    <property type="term" value="C:protein-DNA complex"/>
    <property type="evidence" value="ECO:0007669"/>
    <property type="project" value="TreeGrafter"/>
</dbReference>
<evidence type="ECO:0000313" key="8">
    <source>
        <dbReference type="EMBL" id="GAA0654459.1"/>
    </source>
</evidence>
<dbReference type="AlphaFoldDB" id="A0AAV3T2C2"/>
<dbReference type="EMBL" id="BAAADU010000002">
    <property type="protein sequence ID" value="GAA0654459.1"/>
    <property type="molecule type" value="Genomic_DNA"/>
</dbReference>
<keyword evidence="9" id="KW-1185">Reference proteome</keyword>
<dbReference type="PANTHER" id="PTHR48111:SF1">
    <property type="entry name" value="TWO-COMPONENT RESPONSE REGULATOR ORR33"/>
    <property type="match status" value="1"/>
</dbReference>
<protein>
    <submittedName>
        <fullName evidence="8">Response regulator</fullName>
    </submittedName>
</protein>
<dbReference type="InterPro" id="IPR001789">
    <property type="entry name" value="Sig_transdc_resp-reg_receiver"/>
</dbReference>
<evidence type="ECO:0000256" key="6">
    <source>
        <dbReference type="PROSITE-ProRule" id="PRU00169"/>
    </source>
</evidence>